<evidence type="ECO:0000256" key="4">
    <source>
        <dbReference type="ARBA" id="ARBA00022833"/>
    </source>
</evidence>
<evidence type="ECO:0000256" key="6">
    <source>
        <dbReference type="SAM" id="MobiDB-lite"/>
    </source>
</evidence>
<feature type="region of interest" description="Disordered" evidence="6">
    <location>
        <begin position="136"/>
        <end position="159"/>
    </location>
</feature>
<dbReference type="GO" id="GO:0005543">
    <property type="term" value="F:phospholipid binding"/>
    <property type="evidence" value="ECO:0007669"/>
    <property type="project" value="InterPro"/>
</dbReference>
<dbReference type="EMBL" id="CM035431">
    <property type="protein sequence ID" value="KAH7296398.1"/>
    <property type="molecule type" value="Genomic_DNA"/>
</dbReference>
<evidence type="ECO:0000256" key="1">
    <source>
        <dbReference type="ARBA" id="ARBA00022468"/>
    </source>
</evidence>
<dbReference type="EMBL" id="CM035431">
    <property type="protein sequence ID" value="KAH7296399.1"/>
    <property type="molecule type" value="Genomic_DNA"/>
</dbReference>
<dbReference type="EMBL" id="CM035431">
    <property type="protein sequence ID" value="KAH7296401.1"/>
    <property type="molecule type" value="Genomic_DNA"/>
</dbReference>
<keyword evidence="1" id="KW-0343">GTPase activation</keyword>
<dbReference type="GO" id="GO:0005096">
    <property type="term" value="F:GTPase activator activity"/>
    <property type="evidence" value="ECO:0007669"/>
    <property type="project" value="UniProtKB-KW"/>
</dbReference>
<dbReference type="InterPro" id="IPR044518">
    <property type="entry name" value="ARF_GAP_AGD11/12/13"/>
</dbReference>
<dbReference type="EMBL" id="CM035431">
    <property type="protein sequence ID" value="KAH7296397.1"/>
    <property type="molecule type" value="Genomic_DNA"/>
</dbReference>
<dbReference type="GO" id="GO:0008270">
    <property type="term" value="F:zinc ion binding"/>
    <property type="evidence" value="ECO:0007669"/>
    <property type="project" value="UniProtKB-KW"/>
</dbReference>
<feature type="domain" description="Arf-GAP" evidence="7">
    <location>
        <begin position="11"/>
        <end position="136"/>
    </location>
</feature>
<proteinExistence type="predicted"/>
<dbReference type="EMBL" id="CM035431">
    <property type="protein sequence ID" value="KAH7296394.1"/>
    <property type="molecule type" value="Genomic_DNA"/>
</dbReference>
<dbReference type="EMBL" id="CM035431">
    <property type="protein sequence ID" value="KAH7296404.1"/>
    <property type="molecule type" value="Genomic_DNA"/>
</dbReference>
<sequence length="231" mass="25941">MDDNPASPELMAALKELMDQPDNKKCADCGAIDPKWASANIGVFICIKCSGVHRSLGTHISKVLSVTLDDWTSDQIETMLAVGGNLSANSIYEAYIPEDTVKPSPNASVDERVDFIRRKYDYQEFVKPNLRISSSKSSASRRSTHSDNSFRDSLSRKSNSGISYTEGMVEFQGMLKVKIIKGTNLAVRDVRSSDPYVVVTVGRQWNNILTLLFFYIKEQICHAYNRHYRSE</sequence>
<dbReference type="Gene3D" id="1.10.220.150">
    <property type="entry name" value="Arf GTPase activating protein"/>
    <property type="match status" value="1"/>
</dbReference>
<dbReference type="Pfam" id="PF01412">
    <property type="entry name" value="ArfGap"/>
    <property type="match status" value="1"/>
</dbReference>
<dbReference type="PROSITE" id="PS50115">
    <property type="entry name" value="ARFGAP"/>
    <property type="match status" value="1"/>
</dbReference>
<dbReference type="EMBL" id="CM035431">
    <property type="protein sequence ID" value="KAH7296403.1"/>
    <property type="molecule type" value="Genomic_DNA"/>
</dbReference>
<gene>
    <name evidence="8" type="ORF">KP509_26G022200</name>
</gene>
<evidence type="ECO:0000313" key="8">
    <source>
        <dbReference type="EMBL" id="KAH7296404.1"/>
    </source>
</evidence>
<dbReference type="FunFam" id="1.10.220.150:FF:000009">
    <property type="entry name" value="stromal membrane-associated protein 1 isoform X1"/>
    <property type="match status" value="1"/>
</dbReference>
<dbReference type="InterPro" id="IPR037278">
    <property type="entry name" value="ARFGAP/RecO"/>
</dbReference>
<dbReference type="EMBL" id="CM035431">
    <property type="protein sequence ID" value="KAH7296400.1"/>
    <property type="molecule type" value="Genomic_DNA"/>
</dbReference>
<dbReference type="EMBL" id="CM035431">
    <property type="protein sequence ID" value="KAH7296396.1"/>
    <property type="molecule type" value="Genomic_DNA"/>
</dbReference>
<dbReference type="InterPro" id="IPR038508">
    <property type="entry name" value="ArfGAP_dom_sf"/>
</dbReference>
<dbReference type="InterPro" id="IPR035892">
    <property type="entry name" value="C2_domain_sf"/>
</dbReference>
<feature type="compositionally biased region" description="Basic and acidic residues" evidence="6">
    <location>
        <begin position="144"/>
        <end position="155"/>
    </location>
</feature>
<evidence type="ECO:0000313" key="9">
    <source>
        <dbReference type="Proteomes" id="UP000825935"/>
    </source>
</evidence>
<dbReference type="SUPFAM" id="SSF49562">
    <property type="entry name" value="C2 domain (Calcium/lipid-binding domain, CaLB)"/>
    <property type="match status" value="1"/>
</dbReference>
<keyword evidence="4" id="KW-0862">Zinc</keyword>
<keyword evidence="3 5" id="KW-0863">Zinc-finger</keyword>
<evidence type="ECO:0000259" key="7">
    <source>
        <dbReference type="PROSITE" id="PS50115"/>
    </source>
</evidence>
<dbReference type="SUPFAM" id="SSF57863">
    <property type="entry name" value="ArfGap/RecO-like zinc finger"/>
    <property type="match status" value="1"/>
</dbReference>
<evidence type="ECO:0000256" key="3">
    <source>
        <dbReference type="ARBA" id="ARBA00022771"/>
    </source>
</evidence>
<dbReference type="PRINTS" id="PR00405">
    <property type="entry name" value="REVINTRACTNG"/>
</dbReference>
<dbReference type="InterPro" id="IPR001164">
    <property type="entry name" value="ArfGAP_dom"/>
</dbReference>
<dbReference type="SMART" id="SM00105">
    <property type="entry name" value="ArfGap"/>
    <property type="match status" value="1"/>
</dbReference>
<dbReference type="OMA" id="QDFLKPM"/>
<comment type="caution">
    <text evidence="8">The sequence shown here is derived from an EMBL/GenBank/DDBJ whole genome shotgun (WGS) entry which is preliminary data.</text>
</comment>
<dbReference type="CDD" id="cd08204">
    <property type="entry name" value="ArfGap"/>
    <property type="match status" value="1"/>
</dbReference>
<keyword evidence="2" id="KW-0479">Metal-binding</keyword>
<dbReference type="PANTHER" id="PTHR46220">
    <property type="entry name" value="ADP-RIBOSYLATION FACTOR GTPASE-ACTIVATING PROTEIN AGD12"/>
    <property type="match status" value="1"/>
</dbReference>
<accession>A0A8T2RKR3</accession>
<keyword evidence="9" id="KW-1185">Reference proteome</keyword>
<name>A0A8T2RKR3_CERRI</name>
<dbReference type="OrthoDB" id="10266696at2759"/>
<evidence type="ECO:0000256" key="2">
    <source>
        <dbReference type="ARBA" id="ARBA00022723"/>
    </source>
</evidence>
<reference evidence="8" key="1">
    <citation type="submission" date="2021-08" db="EMBL/GenBank/DDBJ databases">
        <title>WGS assembly of Ceratopteris richardii.</title>
        <authorList>
            <person name="Marchant D.B."/>
            <person name="Chen G."/>
            <person name="Jenkins J."/>
            <person name="Shu S."/>
            <person name="Leebens-Mack J."/>
            <person name="Grimwood J."/>
            <person name="Schmutz J."/>
            <person name="Soltis P."/>
            <person name="Soltis D."/>
            <person name="Chen Z.-H."/>
        </authorList>
    </citation>
    <scope>NUCLEOTIDE SEQUENCE</scope>
    <source>
        <strain evidence="8">Whitten #5841</strain>
        <tissue evidence="8">Leaf</tissue>
    </source>
</reference>
<dbReference type="EMBL" id="CM035431">
    <property type="protein sequence ID" value="KAH7296393.1"/>
    <property type="molecule type" value="Genomic_DNA"/>
</dbReference>
<organism evidence="8 9">
    <name type="scientific">Ceratopteris richardii</name>
    <name type="common">Triangle waterfern</name>
    <dbReference type="NCBI Taxonomy" id="49495"/>
    <lineage>
        <taxon>Eukaryota</taxon>
        <taxon>Viridiplantae</taxon>
        <taxon>Streptophyta</taxon>
        <taxon>Embryophyta</taxon>
        <taxon>Tracheophyta</taxon>
        <taxon>Polypodiopsida</taxon>
        <taxon>Polypodiidae</taxon>
        <taxon>Polypodiales</taxon>
        <taxon>Pteridineae</taxon>
        <taxon>Pteridaceae</taxon>
        <taxon>Parkerioideae</taxon>
        <taxon>Ceratopteris</taxon>
    </lineage>
</organism>
<dbReference type="Gene3D" id="2.60.40.150">
    <property type="entry name" value="C2 domain"/>
    <property type="match status" value="1"/>
</dbReference>
<dbReference type="EMBL" id="CM035431">
    <property type="protein sequence ID" value="KAH7296402.1"/>
    <property type="molecule type" value="Genomic_DNA"/>
</dbReference>
<protein>
    <recommendedName>
        <fullName evidence="7">Arf-GAP domain-containing protein</fullName>
    </recommendedName>
</protein>
<dbReference type="AlphaFoldDB" id="A0A8T2RKR3"/>
<dbReference type="Proteomes" id="UP000825935">
    <property type="component" value="Chromosome 26"/>
</dbReference>
<dbReference type="PANTHER" id="PTHR46220:SF1">
    <property type="entry name" value="ADP-RIBOSYLATION FACTOR GTPASE-ACTIVATING PROTEIN AGD12"/>
    <property type="match status" value="1"/>
</dbReference>
<evidence type="ECO:0000256" key="5">
    <source>
        <dbReference type="PROSITE-ProRule" id="PRU00288"/>
    </source>
</evidence>